<evidence type="ECO:0000313" key="4">
    <source>
        <dbReference type="EMBL" id="RIH90150.1"/>
    </source>
</evidence>
<dbReference type="Gene3D" id="3.40.50.1390">
    <property type="entry name" value="Resolvase, N-terminal catalytic domain"/>
    <property type="match status" value="1"/>
</dbReference>
<feature type="domain" description="Recombinase" evidence="3">
    <location>
        <begin position="158"/>
        <end position="282"/>
    </location>
</feature>
<keyword evidence="5" id="KW-1185">Reference proteome</keyword>
<protein>
    <submittedName>
        <fullName evidence="4">DNA-invertase hin</fullName>
    </submittedName>
</protein>
<evidence type="ECO:0000313" key="5">
    <source>
        <dbReference type="Proteomes" id="UP000265800"/>
    </source>
</evidence>
<dbReference type="InterPro" id="IPR025161">
    <property type="entry name" value="IS402-like_dom"/>
</dbReference>
<dbReference type="OrthoDB" id="1094757at2"/>
<name>A0A399F2C5_9DEIN</name>
<dbReference type="PANTHER" id="PTHR30461:SF23">
    <property type="entry name" value="DNA RECOMBINASE-RELATED"/>
    <property type="match status" value="1"/>
</dbReference>
<dbReference type="Pfam" id="PF13408">
    <property type="entry name" value="Zn_ribbon_recom"/>
    <property type="match status" value="1"/>
</dbReference>
<dbReference type="PROSITE" id="PS51737">
    <property type="entry name" value="RECOMBINASE_DNA_BIND"/>
    <property type="match status" value="1"/>
</dbReference>
<evidence type="ECO:0000259" key="3">
    <source>
        <dbReference type="PROSITE" id="PS51737"/>
    </source>
</evidence>
<gene>
    <name evidence="4" type="primary">hin</name>
    <name evidence="4" type="ORF">Mlute_00072</name>
</gene>
<keyword evidence="1" id="KW-0175">Coiled coil</keyword>
<dbReference type="RefSeq" id="WP_119358796.1">
    <property type="nucleotide sequence ID" value="NZ_QWKZ01000001.1"/>
</dbReference>
<dbReference type="Pfam" id="PF00239">
    <property type="entry name" value="Resolvase"/>
    <property type="match status" value="1"/>
</dbReference>
<dbReference type="AlphaFoldDB" id="A0A399F2C5"/>
<dbReference type="GO" id="GO:0000150">
    <property type="term" value="F:DNA strand exchange activity"/>
    <property type="evidence" value="ECO:0007669"/>
    <property type="project" value="InterPro"/>
</dbReference>
<dbReference type="PANTHER" id="PTHR30461">
    <property type="entry name" value="DNA-INVERTASE FROM LAMBDOID PROPHAGE"/>
    <property type="match status" value="1"/>
</dbReference>
<reference evidence="4 5" key="1">
    <citation type="submission" date="2018-08" db="EMBL/GenBank/DDBJ databases">
        <title>Meiothermus luteus KCTC 52599 genome sequencing project.</title>
        <authorList>
            <person name="Da Costa M.S."/>
            <person name="Albuquerque L."/>
            <person name="Raposo P."/>
            <person name="Froufe H.J.C."/>
            <person name="Barroso C.S."/>
            <person name="Egas C."/>
        </authorList>
    </citation>
    <scope>NUCLEOTIDE SEQUENCE [LARGE SCALE GENOMIC DNA]</scope>
    <source>
        <strain evidence="4 5">KCTC 52599</strain>
    </source>
</reference>
<comment type="caution">
    <text evidence="4">The sequence shown here is derived from an EMBL/GenBank/DDBJ whole genome shotgun (WGS) entry which is preliminary data.</text>
</comment>
<evidence type="ECO:0000256" key="1">
    <source>
        <dbReference type="SAM" id="Coils"/>
    </source>
</evidence>
<sequence length="667" mass="75563">MRQCAIYTRVSTEEQVERYSLEAQKEVLTRWAEVLGYEVAATYTDPGYSGAQEDRPALTRLLADAQEGRFAVVLVYRLDRLARKVRLAYDLIERLEQCGVGLMSYSEPNINTTTSIGKAVLGIMAVFAEWERDTFAERSRLGLRKAAQSGRYLGGIVPYGYTVEDGRLTPQPEEGAVVRQIFTWVAERGWSTERVAQELNRLGVPPKYRREGRGVRGRRTAGVWRGGGVLRILKNRTYIGEYTYGKRTRKPQPDLVPVAVPPLVEPALFQAAQEQLARNALFAARNARSVYLLKGLIRCGVCGRAYVGSSDYYACVGRVNRQASPIPSMRCTAPHVRRAELEESIWQDIRTFLLNPGEALQAFVNEESPERNEVSLLEKRLQALIEARARLLDLFLEGGIDKQTYYARIEDLEARIQEVQASLEAARERSIAERQRKEALHSLESLSARLRDRIDRLTPEEKQAVARELVEKVTVRPGEGEVEIEVRYRFGQIAPHTGRRVQGNRGIQGNLTYFLPRKKPGPSGKGEVRVALIEEHRRTGASARSLARKYGVSNGTAWRWVYGKRVRPKREPDPRYPYPLPDALWQRLEPLFEPQARGAPPRYARRSLVEAIFLVLREGRPWKSLPSSYPPGKMVYWHYQNWVSQGVWAEVEALVSAGELDSSPGAC</sequence>
<dbReference type="InterPro" id="IPR006119">
    <property type="entry name" value="Resolv_N"/>
</dbReference>
<dbReference type="Proteomes" id="UP000265800">
    <property type="component" value="Unassembled WGS sequence"/>
</dbReference>
<dbReference type="InterPro" id="IPR038109">
    <property type="entry name" value="DNA_bind_recomb_sf"/>
</dbReference>
<dbReference type="EMBL" id="QWKZ01000001">
    <property type="protein sequence ID" value="RIH90150.1"/>
    <property type="molecule type" value="Genomic_DNA"/>
</dbReference>
<feature type="coiled-coil region" evidence="1">
    <location>
        <begin position="374"/>
        <end position="429"/>
    </location>
</feature>
<organism evidence="4 5">
    <name type="scientific">Meiothermus luteus</name>
    <dbReference type="NCBI Taxonomy" id="2026184"/>
    <lineage>
        <taxon>Bacteria</taxon>
        <taxon>Thermotogati</taxon>
        <taxon>Deinococcota</taxon>
        <taxon>Deinococci</taxon>
        <taxon>Thermales</taxon>
        <taxon>Thermaceae</taxon>
        <taxon>Meiothermus</taxon>
    </lineage>
</organism>
<dbReference type="InterPro" id="IPR050639">
    <property type="entry name" value="SSR_resolvase"/>
</dbReference>
<dbReference type="PROSITE" id="PS51736">
    <property type="entry name" value="RECOMBINASES_3"/>
    <property type="match status" value="1"/>
</dbReference>
<dbReference type="SMART" id="SM00857">
    <property type="entry name" value="Resolvase"/>
    <property type="match status" value="1"/>
</dbReference>
<dbReference type="InterPro" id="IPR011109">
    <property type="entry name" value="DNA_bind_recombinase_dom"/>
</dbReference>
<feature type="domain" description="Resolvase/invertase-type recombinase catalytic" evidence="2">
    <location>
        <begin position="3"/>
        <end position="150"/>
    </location>
</feature>
<dbReference type="Pfam" id="PF13340">
    <property type="entry name" value="DUF4096"/>
    <property type="match status" value="1"/>
</dbReference>
<dbReference type="Gene3D" id="3.90.1750.20">
    <property type="entry name" value="Putative Large Serine Recombinase, Chain B, Domain 2"/>
    <property type="match status" value="1"/>
</dbReference>
<dbReference type="InterPro" id="IPR025827">
    <property type="entry name" value="Zn_ribbon_recom_dom"/>
</dbReference>
<dbReference type="Pfam" id="PF07508">
    <property type="entry name" value="Recombinase"/>
    <property type="match status" value="1"/>
</dbReference>
<dbReference type="CDD" id="cd00338">
    <property type="entry name" value="Ser_Recombinase"/>
    <property type="match status" value="1"/>
</dbReference>
<accession>A0A399F2C5</accession>
<dbReference type="GO" id="GO:0003677">
    <property type="term" value="F:DNA binding"/>
    <property type="evidence" value="ECO:0007669"/>
    <property type="project" value="InterPro"/>
</dbReference>
<dbReference type="InterPro" id="IPR036162">
    <property type="entry name" value="Resolvase-like_N_sf"/>
</dbReference>
<evidence type="ECO:0000259" key="2">
    <source>
        <dbReference type="PROSITE" id="PS51736"/>
    </source>
</evidence>
<dbReference type="SUPFAM" id="SSF53041">
    <property type="entry name" value="Resolvase-like"/>
    <property type="match status" value="1"/>
</dbReference>
<proteinExistence type="predicted"/>